<dbReference type="PROSITE" id="PS50110">
    <property type="entry name" value="RESPONSE_REGULATORY"/>
    <property type="match status" value="1"/>
</dbReference>
<dbReference type="SMART" id="SM00387">
    <property type="entry name" value="HATPase_c"/>
    <property type="match status" value="1"/>
</dbReference>
<keyword evidence="7" id="KW-0472">Membrane</keyword>
<dbReference type="SMART" id="SM00448">
    <property type="entry name" value="REC"/>
    <property type="match status" value="1"/>
</dbReference>
<accession>A0A9D2CWB8</accession>
<dbReference type="InterPro" id="IPR004358">
    <property type="entry name" value="Sig_transdc_His_kin-like_C"/>
</dbReference>
<feature type="domain" description="HTH araC/xylS-type" evidence="8">
    <location>
        <begin position="1219"/>
        <end position="1317"/>
    </location>
</feature>
<keyword evidence="5" id="KW-0804">Transcription</keyword>
<dbReference type="EC" id="2.7.13.3" evidence="2"/>
<evidence type="ECO:0000256" key="5">
    <source>
        <dbReference type="ARBA" id="ARBA00023163"/>
    </source>
</evidence>
<dbReference type="SUPFAM" id="SSF69322">
    <property type="entry name" value="Tricorn protease domain 2"/>
    <property type="match status" value="1"/>
</dbReference>
<dbReference type="SMART" id="SM00388">
    <property type="entry name" value="HisKA"/>
    <property type="match status" value="1"/>
</dbReference>
<evidence type="ECO:0000256" key="3">
    <source>
        <dbReference type="ARBA" id="ARBA00022553"/>
    </source>
</evidence>
<dbReference type="Gene3D" id="3.40.50.2300">
    <property type="match status" value="1"/>
</dbReference>
<dbReference type="PROSITE" id="PS01124">
    <property type="entry name" value="HTH_ARAC_FAMILY_2"/>
    <property type="match status" value="1"/>
</dbReference>
<dbReference type="InterPro" id="IPR003594">
    <property type="entry name" value="HATPase_dom"/>
</dbReference>
<dbReference type="Pfam" id="PF02518">
    <property type="entry name" value="HATPase_c"/>
    <property type="match status" value="1"/>
</dbReference>
<dbReference type="PRINTS" id="PR00344">
    <property type="entry name" value="BCTRLSENSOR"/>
</dbReference>
<dbReference type="InterPro" id="IPR005467">
    <property type="entry name" value="His_kinase_dom"/>
</dbReference>
<dbReference type="Pfam" id="PF00072">
    <property type="entry name" value="Response_reg"/>
    <property type="match status" value="1"/>
</dbReference>
<dbReference type="Gene3D" id="2.130.10.10">
    <property type="entry name" value="YVTN repeat-like/Quinoprotein amine dehydrogenase"/>
    <property type="match status" value="2"/>
</dbReference>
<dbReference type="InterPro" id="IPR015943">
    <property type="entry name" value="WD40/YVTN_repeat-like_dom_sf"/>
</dbReference>
<dbReference type="SUPFAM" id="SSF52172">
    <property type="entry name" value="CheY-like"/>
    <property type="match status" value="1"/>
</dbReference>
<dbReference type="Pfam" id="PF07495">
    <property type="entry name" value="Y_Y_Y"/>
    <property type="match status" value="1"/>
</dbReference>
<dbReference type="InterPro" id="IPR013783">
    <property type="entry name" value="Ig-like_fold"/>
</dbReference>
<dbReference type="Gene3D" id="2.60.40.10">
    <property type="entry name" value="Immunoglobulins"/>
    <property type="match status" value="1"/>
</dbReference>
<evidence type="ECO:0000256" key="6">
    <source>
        <dbReference type="PROSITE-ProRule" id="PRU00169"/>
    </source>
</evidence>
<feature type="transmembrane region" description="Helical" evidence="7">
    <location>
        <begin position="991"/>
        <end position="1015"/>
    </location>
</feature>
<dbReference type="GO" id="GO:0000155">
    <property type="term" value="F:phosphorelay sensor kinase activity"/>
    <property type="evidence" value="ECO:0007669"/>
    <property type="project" value="InterPro"/>
</dbReference>
<reference evidence="11" key="2">
    <citation type="submission" date="2021-04" db="EMBL/GenBank/DDBJ databases">
        <authorList>
            <person name="Gilroy R."/>
        </authorList>
    </citation>
    <scope>NUCLEOTIDE SEQUENCE</scope>
    <source>
        <strain evidence="11">ChiHjej12B11-24981</strain>
    </source>
</reference>
<dbReference type="SUPFAM" id="SSF55874">
    <property type="entry name" value="ATPase domain of HSP90 chaperone/DNA topoisomerase II/histidine kinase"/>
    <property type="match status" value="1"/>
</dbReference>
<dbReference type="InterPro" id="IPR011123">
    <property type="entry name" value="Y_Y_Y"/>
</dbReference>
<dbReference type="CDD" id="cd00082">
    <property type="entry name" value="HisKA"/>
    <property type="match status" value="1"/>
</dbReference>
<protein>
    <recommendedName>
        <fullName evidence="2">histidine kinase</fullName>
        <ecNumber evidence="2">2.7.13.3</ecNumber>
    </recommendedName>
</protein>
<dbReference type="Proteomes" id="UP000824023">
    <property type="component" value="Unassembled WGS sequence"/>
</dbReference>
<name>A0A9D2CWB8_9BACE</name>
<dbReference type="Gene3D" id="3.30.565.10">
    <property type="entry name" value="Histidine kinase-like ATPase, C-terminal domain"/>
    <property type="match status" value="1"/>
</dbReference>
<organism evidence="11 12">
    <name type="scientific">Candidatus Bacteroides merdipullorum</name>
    <dbReference type="NCBI Taxonomy" id="2838474"/>
    <lineage>
        <taxon>Bacteria</taxon>
        <taxon>Pseudomonadati</taxon>
        <taxon>Bacteroidota</taxon>
        <taxon>Bacteroidia</taxon>
        <taxon>Bacteroidales</taxon>
        <taxon>Bacteroidaceae</taxon>
        <taxon>Bacteroides</taxon>
    </lineage>
</organism>
<dbReference type="PANTHER" id="PTHR43547">
    <property type="entry name" value="TWO-COMPONENT HISTIDINE KINASE"/>
    <property type="match status" value="1"/>
</dbReference>
<dbReference type="Pfam" id="PF00512">
    <property type="entry name" value="HisKA"/>
    <property type="match status" value="1"/>
</dbReference>
<feature type="domain" description="Histidine kinase" evidence="9">
    <location>
        <begin position="818"/>
        <end position="1032"/>
    </location>
</feature>
<dbReference type="SUPFAM" id="SSF63829">
    <property type="entry name" value="Calcium-dependent phosphotriesterase"/>
    <property type="match status" value="2"/>
</dbReference>
<evidence type="ECO:0000313" key="12">
    <source>
        <dbReference type="Proteomes" id="UP000824023"/>
    </source>
</evidence>
<evidence type="ECO:0000259" key="10">
    <source>
        <dbReference type="PROSITE" id="PS50110"/>
    </source>
</evidence>
<feature type="modified residue" description="4-aspartylphosphate" evidence="6">
    <location>
        <position position="1120"/>
    </location>
</feature>
<dbReference type="InterPro" id="IPR011006">
    <property type="entry name" value="CheY-like_superfamily"/>
</dbReference>
<dbReference type="FunFam" id="1.10.287.130:FF:000045">
    <property type="entry name" value="Two-component system sensor histidine kinase/response regulator"/>
    <property type="match status" value="1"/>
</dbReference>
<dbReference type="GO" id="GO:0003700">
    <property type="term" value="F:DNA-binding transcription factor activity"/>
    <property type="evidence" value="ECO:0007669"/>
    <property type="project" value="InterPro"/>
</dbReference>
<sequence>MAFLVATVDVAAKGSYQYYFESLDMQDGLSQNSVSCILQDSHGFMWFATRNGLNRYDSQEFRVFNTENSSLGNNFITYLFEAADGELWVGTDAGVYIYSPRQDAFTFFDVVADSGERLEHTVTRIREDGSGNIWISVDFQGFFRYEPATGRLVRCMATGIEEGQLANVSDFWFENDTCWVGLYGDNLYYTTDGAGSLLPFKDKSGREVFRGENIQATLASKDGSRFIGSSKGLRLVNGPGGEARMLLEGYVRALCYYSDDELWVGTEDGIYIYRLSTGSFIHLTAPLVPAPYVLSDSAIYAIYRDAENGMWIGSYFGGVNYYPYPYARFEKYIPNAVQLFGKRIREFCGAADGTLWFGTEDLGLYNFNPRTKEIRPCRFLSQSANVHGLCADGDYLWVGVYSGGLRRIHLPSGRVKVYRKGDSPRSLDSDDVVSLYKDSRGVLWIGTAHGVLRYNLDTDDFTRISHLNNINVLCFHEDQEGLLWVSTFANGVFCHDPRTETWKQYTYQEGGEGSLPCDKVTSIHEDDCGRLWFTTQGGGICRYDRQKDGFVVYDVEQGMPSNDAFRMEEDRAGNLWVSTGKGLLCFNPDTGYRKVYTESDGLIDNSFNYQSGYRDADGNLYFGTLNGFILFNPATFSESSYVPPIVFTALQMFDKEVPVGSPGSSLTENILFARRLTLPSDMGFFSLHVAALSYHSSSRYNLQYQLEGLSDEWYGIDSRSNAITFAHLPFGDYKLRVRFADKTVSETAERVLDIRILPPFYLSSWAFVVYAFLFLLSLTCLVLYLRKRYRERQLLLIRETEQRKEKELYDIKIDFFTNVTHEIRTPLTLIRGPLERVLQDKDQLPGRVRDNLQMMALNVDRLLSLVNQLLDFRKMEQPGFVLNLSPCAVTELLKGMVQRFSALADYRNLQFTLHADEDIHTLTDSEALQKIFSNLLNNALKYSEHFVNVRLWQEQDVFRLSVSNDGQIIPPEVREEIFKPFVQYRKGIRRYISGTGIGLSLACALAAQLGGRIYMDEDKTVNCFILEIPIRSVPASSAEVPVKGEEGLEQLLPRQVGAVPSEEGKPVKTDYTLLLVEDNEDMMAFIAGLLRPLYRLLTASNGEEALEHLKAHPVHLIVSDIMMPVMDGMELCRRVKDGAEYCHIPFILLTAKSTLQSKIEGIRYGADAYIEKPFSVDLLLSTISSLLKTREQLRKIFSASPFLPVSSIGVTETDKHFLQKLAAVTEENLGDVDFNIDALASGMHMSRSSLNRKLRGVLDMTPNDYIRQERLRKAYRLLKEGHGSNEVCFVVGFNTPSYFARCFRQQFGISPKDLQKNGSEGD</sequence>
<dbReference type="InterPro" id="IPR009057">
    <property type="entry name" value="Homeodomain-like_sf"/>
</dbReference>
<evidence type="ECO:0000313" key="11">
    <source>
        <dbReference type="EMBL" id="HIZ02090.1"/>
    </source>
</evidence>
<evidence type="ECO:0000259" key="9">
    <source>
        <dbReference type="PROSITE" id="PS50109"/>
    </source>
</evidence>
<evidence type="ECO:0000256" key="7">
    <source>
        <dbReference type="SAM" id="Phobius"/>
    </source>
</evidence>
<dbReference type="CDD" id="cd17574">
    <property type="entry name" value="REC_OmpR"/>
    <property type="match status" value="1"/>
</dbReference>
<dbReference type="PROSITE" id="PS50109">
    <property type="entry name" value="HIS_KIN"/>
    <property type="match status" value="1"/>
</dbReference>
<dbReference type="InterPro" id="IPR001789">
    <property type="entry name" value="Sig_transdc_resp-reg_receiver"/>
</dbReference>
<evidence type="ECO:0000256" key="2">
    <source>
        <dbReference type="ARBA" id="ARBA00012438"/>
    </source>
</evidence>
<dbReference type="EMBL" id="DXCK01000104">
    <property type="protein sequence ID" value="HIZ02090.1"/>
    <property type="molecule type" value="Genomic_DNA"/>
</dbReference>
<evidence type="ECO:0000256" key="4">
    <source>
        <dbReference type="ARBA" id="ARBA00023015"/>
    </source>
</evidence>
<dbReference type="InterPro" id="IPR003661">
    <property type="entry name" value="HisK_dim/P_dom"/>
</dbReference>
<dbReference type="InterPro" id="IPR011110">
    <property type="entry name" value="Reg_prop"/>
</dbReference>
<comment type="caution">
    <text evidence="11">The sequence shown here is derived from an EMBL/GenBank/DDBJ whole genome shotgun (WGS) entry which is preliminary data.</text>
</comment>
<dbReference type="InterPro" id="IPR036890">
    <property type="entry name" value="HATPase_C_sf"/>
</dbReference>
<evidence type="ECO:0000259" key="8">
    <source>
        <dbReference type="PROSITE" id="PS01124"/>
    </source>
</evidence>
<reference evidence="11" key="1">
    <citation type="journal article" date="2021" name="PeerJ">
        <title>Extensive microbial diversity within the chicken gut microbiome revealed by metagenomics and culture.</title>
        <authorList>
            <person name="Gilroy R."/>
            <person name="Ravi A."/>
            <person name="Getino M."/>
            <person name="Pursley I."/>
            <person name="Horton D.L."/>
            <person name="Alikhan N.F."/>
            <person name="Baker D."/>
            <person name="Gharbi K."/>
            <person name="Hall N."/>
            <person name="Watson M."/>
            <person name="Adriaenssens E.M."/>
            <person name="Foster-Nyarko E."/>
            <person name="Jarju S."/>
            <person name="Secka A."/>
            <person name="Antonio M."/>
            <person name="Oren A."/>
            <person name="Chaudhuri R.R."/>
            <person name="La Ragione R."/>
            <person name="Hildebrand F."/>
            <person name="Pallen M.J."/>
        </authorList>
    </citation>
    <scope>NUCLEOTIDE SEQUENCE</scope>
    <source>
        <strain evidence="11">ChiHjej12B11-24981</strain>
    </source>
</reference>
<keyword evidence="7" id="KW-0812">Transmembrane</keyword>
<keyword evidence="4" id="KW-0805">Transcription regulation</keyword>
<feature type="transmembrane region" description="Helical" evidence="7">
    <location>
        <begin position="760"/>
        <end position="785"/>
    </location>
</feature>
<dbReference type="GO" id="GO:0043565">
    <property type="term" value="F:sequence-specific DNA binding"/>
    <property type="evidence" value="ECO:0007669"/>
    <property type="project" value="InterPro"/>
</dbReference>
<proteinExistence type="predicted"/>
<evidence type="ECO:0000256" key="1">
    <source>
        <dbReference type="ARBA" id="ARBA00000085"/>
    </source>
</evidence>
<dbReference type="PANTHER" id="PTHR43547:SF2">
    <property type="entry name" value="HYBRID SIGNAL TRANSDUCTION HISTIDINE KINASE C"/>
    <property type="match status" value="1"/>
</dbReference>
<dbReference type="Pfam" id="PF12833">
    <property type="entry name" value="HTH_18"/>
    <property type="match status" value="1"/>
</dbReference>
<keyword evidence="3 6" id="KW-0597">Phosphoprotein</keyword>
<keyword evidence="7" id="KW-1133">Transmembrane helix</keyword>
<dbReference type="SUPFAM" id="SSF46689">
    <property type="entry name" value="Homeodomain-like"/>
    <property type="match status" value="1"/>
</dbReference>
<dbReference type="Gene3D" id="1.10.10.60">
    <property type="entry name" value="Homeodomain-like"/>
    <property type="match status" value="1"/>
</dbReference>
<gene>
    <name evidence="11" type="ORF">H9819_07580</name>
</gene>
<dbReference type="SMART" id="SM00342">
    <property type="entry name" value="HTH_ARAC"/>
    <property type="match status" value="1"/>
</dbReference>
<comment type="catalytic activity">
    <reaction evidence="1">
        <text>ATP + protein L-histidine = ADP + protein N-phospho-L-histidine.</text>
        <dbReference type="EC" id="2.7.13.3"/>
    </reaction>
</comment>
<dbReference type="InterPro" id="IPR018060">
    <property type="entry name" value="HTH_AraC"/>
</dbReference>
<dbReference type="InterPro" id="IPR036097">
    <property type="entry name" value="HisK_dim/P_sf"/>
</dbReference>
<dbReference type="Gene3D" id="1.10.287.130">
    <property type="match status" value="1"/>
</dbReference>
<feature type="domain" description="Response regulatory" evidence="10">
    <location>
        <begin position="1072"/>
        <end position="1187"/>
    </location>
</feature>
<dbReference type="SUPFAM" id="SSF47384">
    <property type="entry name" value="Homodimeric domain of signal transducing histidine kinase"/>
    <property type="match status" value="1"/>
</dbReference>
<dbReference type="Pfam" id="PF07494">
    <property type="entry name" value="Reg_prop"/>
    <property type="match status" value="5"/>
</dbReference>